<dbReference type="Pfam" id="PF00132">
    <property type="entry name" value="Hexapep"/>
    <property type="match status" value="1"/>
</dbReference>
<evidence type="ECO:0000256" key="3">
    <source>
        <dbReference type="ARBA" id="ARBA00022737"/>
    </source>
</evidence>
<dbReference type="GO" id="GO:0016746">
    <property type="term" value="F:acyltransferase activity"/>
    <property type="evidence" value="ECO:0007669"/>
    <property type="project" value="UniProtKB-KW"/>
</dbReference>
<dbReference type="AlphaFoldDB" id="A0A271J0X9"/>
<keyword evidence="3" id="KW-0677">Repeat</keyword>
<dbReference type="Gene3D" id="2.160.10.10">
    <property type="entry name" value="Hexapeptide repeat proteins"/>
    <property type="match status" value="1"/>
</dbReference>
<keyword evidence="2" id="KW-0808">Transferase</keyword>
<dbReference type="InterPro" id="IPR018357">
    <property type="entry name" value="Hexapep_transf_CS"/>
</dbReference>
<keyword evidence="4" id="KW-0012">Acyltransferase</keyword>
<name>A0A271J0X9_9BACT</name>
<dbReference type="SUPFAM" id="SSF51161">
    <property type="entry name" value="Trimeric LpxA-like enzymes"/>
    <property type="match status" value="1"/>
</dbReference>
<evidence type="ECO:0008006" key="7">
    <source>
        <dbReference type="Google" id="ProtNLM"/>
    </source>
</evidence>
<dbReference type="InterPro" id="IPR050179">
    <property type="entry name" value="Trans_hexapeptide_repeat"/>
</dbReference>
<protein>
    <recommendedName>
        <fullName evidence="7">Capsule biosynthesis protein CapG</fullName>
    </recommendedName>
</protein>
<organism evidence="5 6">
    <name type="scientific">Rubrivirga marina</name>
    <dbReference type="NCBI Taxonomy" id="1196024"/>
    <lineage>
        <taxon>Bacteria</taxon>
        <taxon>Pseudomonadati</taxon>
        <taxon>Rhodothermota</taxon>
        <taxon>Rhodothermia</taxon>
        <taxon>Rhodothermales</taxon>
        <taxon>Rubricoccaceae</taxon>
        <taxon>Rubrivirga</taxon>
    </lineage>
</organism>
<evidence type="ECO:0000256" key="2">
    <source>
        <dbReference type="ARBA" id="ARBA00022679"/>
    </source>
</evidence>
<proteinExistence type="inferred from homology"/>
<dbReference type="InterPro" id="IPR001451">
    <property type="entry name" value="Hexapep"/>
</dbReference>
<keyword evidence="6" id="KW-1185">Reference proteome</keyword>
<evidence type="ECO:0000256" key="1">
    <source>
        <dbReference type="ARBA" id="ARBA00007274"/>
    </source>
</evidence>
<accession>A0A271J0X9</accession>
<dbReference type="CDD" id="cd04647">
    <property type="entry name" value="LbH_MAT_like"/>
    <property type="match status" value="1"/>
</dbReference>
<dbReference type="PROSITE" id="PS00101">
    <property type="entry name" value="HEXAPEP_TRANSFERASES"/>
    <property type="match status" value="1"/>
</dbReference>
<gene>
    <name evidence="5" type="ORF">BSZ37_07995</name>
</gene>
<comment type="caution">
    <text evidence="5">The sequence shown here is derived from an EMBL/GenBank/DDBJ whole genome shotgun (WGS) entry which is preliminary data.</text>
</comment>
<comment type="similarity">
    <text evidence="1">Belongs to the transferase hexapeptide repeat family.</text>
</comment>
<dbReference type="PANTHER" id="PTHR43300:SF11">
    <property type="entry name" value="ACETYLTRANSFERASE RV3034C-RELATED"/>
    <property type="match status" value="1"/>
</dbReference>
<dbReference type="OrthoDB" id="9812571at2"/>
<dbReference type="InterPro" id="IPR011004">
    <property type="entry name" value="Trimer_LpxA-like_sf"/>
</dbReference>
<sequence length="178" mass="19363">MFNIIKKLYGYFLLMTRGGVAYARWLGVSVGTGCRIYTSSFGSEPFLTSIGDRVTITSGVKFITHDGSAWLVRDERGRRYVYNSIKIGNDVFVGVNTIILPGVEIGDRVIVAAGSVVTKSIPDGCIVAGVPARRIGEYAEYESFALNNFASEKDLSGYDYVSRVNMGLDIRGAKPLLG</sequence>
<dbReference type="Proteomes" id="UP000216339">
    <property type="component" value="Unassembled WGS sequence"/>
</dbReference>
<dbReference type="PANTHER" id="PTHR43300">
    <property type="entry name" value="ACETYLTRANSFERASE"/>
    <property type="match status" value="1"/>
</dbReference>
<evidence type="ECO:0000256" key="4">
    <source>
        <dbReference type="ARBA" id="ARBA00023315"/>
    </source>
</evidence>
<evidence type="ECO:0000313" key="6">
    <source>
        <dbReference type="Proteomes" id="UP000216339"/>
    </source>
</evidence>
<dbReference type="EMBL" id="MQWD01000001">
    <property type="protein sequence ID" value="PAP76389.1"/>
    <property type="molecule type" value="Genomic_DNA"/>
</dbReference>
<evidence type="ECO:0000313" key="5">
    <source>
        <dbReference type="EMBL" id="PAP76389.1"/>
    </source>
</evidence>
<reference evidence="5 6" key="1">
    <citation type="submission" date="2016-11" db="EMBL/GenBank/DDBJ databases">
        <title>Study of marine rhodopsin-containing bacteria.</title>
        <authorList>
            <person name="Yoshizawa S."/>
            <person name="Kumagai Y."/>
            <person name="Kogure K."/>
        </authorList>
    </citation>
    <scope>NUCLEOTIDE SEQUENCE [LARGE SCALE GENOMIC DNA]</scope>
    <source>
        <strain evidence="5 6">SAORIC-28</strain>
    </source>
</reference>